<dbReference type="Pfam" id="PF04444">
    <property type="entry name" value="Dioxygenase_N"/>
    <property type="match status" value="1"/>
</dbReference>
<evidence type="ECO:0000256" key="1">
    <source>
        <dbReference type="ARBA" id="ARBA00001965"/>
    </source>
</evidence>
<dbReference type="PANTHER" id="PTHR33711">
    <property type="entry name" value="DIOXYGENASE, PUTATIVE (AFU_ORTHOLOGUE AFUA_2G02910)-RELATED"/>
    <property type="match status" value="1"/>
</dbReference>
<dbReference type="RefSeq" id="WP_273924757.1">
    <property type="nucleotide sequence ID" value="NZ_JAQSIO010000001.1"/>
</dbReference>
<dbReference type="InterPro" id="IPR000627">
    <property type="entry name" value="Intradiol_dOase_C"/>
</dbReference>
<reference evidence="9 10" key="1">
    <citation type="submission" date="2023-02" db="EMBL/GenBank/DDBJ databases">
        <title>Bacterial whole genome sequence for Curvibacter sp. HBC28.</title>
        <authorList>
            <person name="Le V."/>
            <person name="Ko S.-R."/>
            <person name="Ahn C.-Y."/>
            <person name="Oh H.-M."/>
        </authorList>
    </citation>
    <scope>NUCLEOTIDE SEQUENCE [LARGE SCALE GENOMIC DNA]</scope>
    <source>
        <strain evidence="9 10">HBC28</strain>
    </source>
</reference>
<dbReference type="Gene3D" id="2.60.130.10">
    <property type="entry name" value="Aromatic compound dioxygenase"/>
    <property type="match status" value="1"/>
</dbReference>
<keyword evidence="6" id="KW-0408">Iron</keyword>
<evidence type="ECO:0000256" key="6">
    <source>
        <dbReference type="ARBA" id="ARBA00023004"/>
    </source>
</evidence>
<evidence type="ECO:0000256" key="5">
    <source>
        <dbReference type="ARBA" id="ARBA00023002"/>
    </source>
</evidence>
<dbReference type="GO" id="GO:0051213">
    <property type="term" value="F:dioxygenase activity"/>
    <property type="evidence" value="ECO:0007669"/>
    <property type="project" value="UniProtKB-KW"/>
</dbReference>
<comment type="cofactor">
    <cofactor evidence="1">
        <name>Fe(3+)</name>
        <dbReference type="ChEBI" id="CHEBI:29034"/>
    </cofactor>
</comment>
<evidence type="ECO:0000259" key="7">
    <source>
        <dbReference type="Pfam" id="PF00775"/>
    </source>
</evidence>
<dbReference type="InterPro" id="IPR050770">
    <property type="entry name" value="Intradiol_RC_Dioxygenase"/>
</dbReference>
<feature type="domain" description="Catechol dioxygenase N-terminal" evidence="8">
    <location>
        <begin position="26"/>
        <end position="95"/>
    </location>
</feature>
<evidence type="ECO:0000256" key="4">
    <source>
        <dbReference type="ARBA" id="ARBA00022964"/>
    </source>
</evidence>
<dbReference type="InterPro" id="IPR007535">
    <property type="entry name" value="Catechol_dOase_N"/>
</dbReference>
<evidence type="ECO:0000256" key="2">
    <source>
        <dbReference type="ARBA" id="ARBA00007825"/>
    </source>
</evidence>
<organism evidence="9 10">
    <name type="scientific">Curvibacter microcysteis</name>
    <dbReference type="NCBI Taxonomy" id="3026419"/>
    <lineage>
        <taxon>Bacteria</taxon>
        <taxon>Pseudomonadati</taxon>
        <taxon>Pseudomonadota</taxon>
        <taxon>Betaproteobacteria</taxon>
        <taxon>Burkholderiales</taxon>
        <taxon>Comamonadaceae</taxon>
        <taxon>Curvibacter</taxon>
    </lineage>
</organism>
<sequence>MSNQKNEFTQQSLLEHVNSVKIADGNPRARAIVARIVADLFKAIDELDVSPDEFWAAADWLGRLGASGQIGLITAGLGFDRLLDIRMDEADAKAGIAAGTPRAIEGPLYVPGAPLSKGEAVLDDDSDTRGTGKVLIMEGRVLDHAGQPVANAIMDAWHANKDGGYSHFFPGLKEFELRRKIETDAQGNYRFRTTLPPGYAIPPNSPTSELFSLLGRHGHRPAHIHFHIVKEGHRTLTTQINIPGDTYIDDDFAFATRDGLVLKIEHDVSPAGYESLGVDAPFERAKFDFVMQLALTERDTDPRTRIARAVGA</sequence>
<keyword evidence="4 9" id="KW-0223">Dioxygenase</keyword>
<dbReference type="SUPFAM" id="SSF49482">
    <property type="entry name" value="Aromatic compound dioxygenase"/>
    <property type="match status" value="1"/>
</dbReference>
<dbReference type="Pfam" id="PF00775">
    <property type="entry name" value="Dioxygenase_C"/>
    <property type="match status" value="1"/>
</dbReference>
<comment type="similarity">
    <text evidence="2">Belongs to the intradiol ring-cleavage dioxygenase family.</text>
</comment>
<dbReference type="PANTHER" id="PTHR33711:SF7">
    <property type="entry name" value="INTRADIOL RING-CLEAVAGE DIOXYGENASES DOMAIN-CONTAINING PROTEIN-RELATED"/>
    <property type="match status" value="1"/>
</dbReference>
<accession>A0ABT5MBD9</accession>
<dbReference type="InterPro" id="IPR015889">
    <property type="entry name" value="Intradiol_dOase_core"/>
</dbReference>
<comment type="caution">
    <text evidence="9">The sequence shown here is derived from an EMBL/GenBank/DDBJ whole genome shotgun (WGS) entry which is preliminary data.</text>
</comment>
<keyword evidence="10" id="KW-1185">Reference proteome</keyword>
<proteinExistence type="inferred from homology"/>
<dbReference type="Proteomes" id="UP001528672">
    <property type="component" value="Unassembled WGS sequence"/>
</dbReference>
<keyword evidence="5" id="KW-0560">Oxidoreductase</keyword>
<name>A0ABT5MBD9_9BURK</name>
<evidence type="ECO:0000313" key="9">
    <source>
        <dbReference type="EMBL" id="MDD0813227.1"/>
    </source>
</evidence>
<protein>
    <submittedName>
        <fullName evidence="9">Dioxygenase</fullName>
    </submittedName>
</protein>
<evidence type="ECO:0000256" key="3">
    <source>
        <dbReference type="ARBA" id="ARBA00022723"/>
    </source>
</evidence>
<keyword evidence="3" id="KW-0479">Metal-binding</keyword>
<gene>
    <name evidence="9" type="ORF">PSQ39_01150</name>
</gene>
<evidence type="ECO:0000259" key="8">
    <source>
        <dbReference type="Pfam" id="PF04444"/>
    </source>
</evidence>
<evidence type="ECO:0000313" key="10">
    <source>
        <dbReference type="Proteomes" id="UP001528672"/>
    </source>
</evidence>
<feature type="domain" description="Intradiol ring-cleavage dioxygenases" evidence="7">
    <location>
        <begin position="104"/>
        <end position="290"/>
    </location>
</feature>
<dbReference type="EMBL" id="JAQSIO010000001">
    <property type="protein sequence ID" value="MDD0813227.1"/>
    <property type="molecule type" value="Genomic_DNA"/>
</dbReference>